<sequence>MQCLQKGSLGAIAPYQGCEQELYTLEGGNSVSAESPKTGRKNQRLRGDVPFLLDENETEEVCLLTSGKLMYSLSWAVDEGGIPLAPESQKIISACYSVPRNINAEIATGLLWFTDRQKLTEWAKEVKIDPNDPEYSDLMEFIMYARSKEQTVSKYFRLEQLQEEFNFVTEEEIKKCKRFQLLQLRNSEQFDFCHFRQIPLYDREIPDAVIQVSVCPFVEVSFQHTVYRTSTADGSHPCWNEELQVDFISPGHDYSFSGLSKIKDNIYVNIFDEVRMEKHEDTCLKGCSGHSYIRKNWFGSVTFPFSALLEQSKICGTFQVNTPPVLLGYTWSKTCVSPTEEHCGQNLKEYTFLTIFATIEPQLSSVENDSESDKDLISRFVSLIPCVSDTLNENADVDVWMTSEPKVILYTPTNGSMVEELQNRIEKTLKSKIMEWRFHQPTRWHRQCIALLRQILPKLELRNRSFVTDKEENELESLLEHYWVTGYPIQMPYTDLSSISEAVYQTGIHSSEIPNTEFALAVYIHPYPNNILSVWIYLVSLVRHQ</sequence>
<proteinExistence type="predicted"/>
<reference evidence="4" key="1">
    <citation type="journal article" date="2013" name="Nat. Genet.">
        <title>The draft genomes of soft-shell turtle and green sea turtle yield insights into the development and evolution of the turtle-specific body plan.</title>
        <authorList>
            <person name="Wang Z."/>
            <person name="Pascual-Anaya J."/>
            <person name="Zadissa A."/>
            <person name="Li W."/>
            <person name="Niimura Y."/>
            <person name="Huang Z."/>
            <person name="Li C."/>
            <person name="White S."/>
            <person name="Xiong Z."/>
            <person name="Fang D."/>
            <person name="Wang B."/>
            <person name="Ming Y."/>
            <person name="Chen Y."/>
            <person name="Zheng Y."/>
            <person name="Kuraku S."/>
            <person name="Pignatelli M."/>
            <person name="Herrero J."/>
            <person name="Beal K."/>
            <person name="Nozawa M."/>
            <person name="Li Q."/>
            <person name="Wang J."/>
            <person name="Zhang H."/>
            <person name="Yu L."/>
            <person name="Shigenobu S."/>
            <person name="Wang J."/>
            <person name="Liu J."/>
            <person name="Flicek P."/>
            <person name="Searle S."/>
            <person name="Wang J."/>
            <person name="Kuratani S."/>
            <person name="Yin Y."/>
            <person name="Aken B."/>
            <person name="Zhang G."/>
            <person name="Irie N."/>
        </authorList>
    </citation>
    <scope>NUCLEOTIDE SEQUENCE [LARGE SCALE GENOMIC DNA]</scope>
</reference>
<dbReference type="InterPro" id="IPR056288">
    <property type="entry name" value="CEP76_C"/>
</dbReference>
<dbReference type="SUPFAM" id="SSF49562">
    <property type="entry name" value="C2 domain (Calcium/lipid-binding domain, CaLB)"/>
    <property type="match status" value="1"/>
</dbReference>
<feature type="domain" description="CC2D2A N-terminal C2" evidence="1">
    <location>
        <begin position="47"/>
        <end position="87"/>
    </location>
</feature>
<dbReference type="GO" id="GO:1904491">
    <property type="term" value="P:protein localization to ciliary transition zone"/>
    <property type="evidence" value="ECO:0007669"/>
    <property type="project" value="TreeGrafter"/>
</dbReference>
<evidence type="ECO:0000313" key="3">
    <source>
        <dbReference type="EMBL" id="EMP42147.1"/>
    </source>
</evidence>
<feature type="domain" description="Centrosomal protein of 76 kDa C-terminal" evidence="2">
    <location>
        <begin position="418"/>
        <end position="538"/>
    </location>
</feature>
<evidence type="ECO:0000313" key="4">
    <source>
        <dbReference type="Proteomes" id="UP000031443"/>
    </source>
</evidence>
<dbReference type="AlphaFoldDB" id="M7CLT5"/>
<dbReference type="PANTHER" id="PTHR20837">
    <property type="entry name" value="CENTROSOMAL PROTEIN-RELATED"/>
    <property type="match status" value="1"/>
</dbReference>
<dbReference type="InterPro" id="IPR052434">
    <property type="entry name" value="Tectonic-like_complex_comp"/>
</dbReference>
<keyword evidence="4" id="KW-1185">Reference proteome</keyword>
<dbReference type="GO" id="GO:1905515">
    <property type="term" value="P:non-motile cilium assembly"/>
    <property type="evidence" value="ECO:0007669"/>
    <property type="project" value="TreeGrafter"/>
</dbReference>
<evidence type="ECO:0000259" key="2">
    <source>
        <dbReference type="Pfam" id="PF24652"/>
    </source>
</evidence>
<dbReference type="STRING" id="8469.M7CLT5"/>
<dbReference type="InterPro" id="IPR028928">
    <property type="entry name" value="CC2D2AN-C2"/>
</dbReference>
<dbReference type="Pfam" id="PF15625">
    <property type="entry name" value="CC2D2AN-C2"/>
    <property type="match status" value="1"/>
</dbReference>
<dbReference type="Proteomes" id="UP000031443">
    <property type="component" value="Unassembled WGS sequence"/>
</dbReference>
<organism evidence="3 4">
    <name type="scientific">Chelonia mydas</name>
    <name type="common">Green sea-turtle</name>
    <name type="synonym">Chelonia agassizi</name>
    <dbReference type="NCBI Taxonomy" id="8469"/>
    <lineage>
        <taxon>Eukaryota</taxon>
        <taxon>Metazoa</taxon>
        <taxon>Chordata</taxon>
        <taxon>Craniata</taxon>
        <taxon>Vertebrata</taxon>
        <taxon>Euteleostomi</taxon>
        <taxon>Archelosauria</taxon>
        <taxon>Testudinata</taxon>
        <taxon>Testudines</taxon>
        <taxon>Cryptodira</taxon>
        <taxon>Durocryptodira</taxon>
        <taxon>Americhelydia</taxon>
        <taxon>Chelonioidea</taxon>
        <taxon>Cheloniidae</taxon>
        <taxon>Chelonia</taxon>
    </lineage>
</organism>
<dbReference type="PANTHER" id="PTHR20837:SF2">
    <property type="entry name" value="PROTEIN CC2D2B"/>
    <property type="match status" value="1"/>
</dbReference>
<dbReference type="Gene3D" id="2.60.40.150">
    <property type="entry name" value="C2 domain"/>
    <property type="match status" value="1"/>
</dbReference>
<dbReference type="Pfam" id="PF24652">
    <property type="entry name" value="CEP76_C"/>
    <property type="match status" value="1"/>
</dbReference>
<name>M7CLT5_CHEMY</name>
<protein>
    <submittedName>
        <fullName evidence="3">Protein CC2D2B</fullName>
    </submittedName>
</protein>
<gene>
    <name evidence="3" type="ORF">UY3_00534</name>
</gene>
<dbReference type="InterPro" id="IPR035892">
    <property type="entry name" value="C2_domain_sf"/>
</dbReference>
<dbReference type="EMBL" id="KB477522">
    <property type="protein sequence ID" value="EMP42147.1"/>
    <property type="molecule type" value="Genomic_DNA"/>
</dbReference>
<dbReference type="GO" id="GO:0035869">
    <property type="term" value="C:ciliary transition zone"/>
    <property type="evidence" value="ECO:0007669"/>
    <property type="project" value="TreeGrafter"/>
</dbReference>
<dbReference type="eggNOG" id="KOG3639">
    <property type="taxonomic scope" value="Eukaryota"/>
</dbReference>
<evidence type="ECO:0000259" key="1">
    <source>
        <dbReference type="Pfam" id="PF15625"/>
    </source>
</evidence>
<accession>M7CLT5</accession>